<keyword evidence="1" id="KW-0732">Signal</keyword>
<dbReference type="EMBL" id="MU004236">
    <property type="protein sequence ID" value="KAF2668582.1"/>
    <property type="molecule type" value="Genomic_DNA"/>
</dbReference>
<evidence type="ECO:0000313" key="4">
    <source>
        <dbReference type="Proteomes" id="UP000799302"/>
    </source>
</evidence>
<keyword evidence="4" id="KW-1185">Reference proteome</keyword>
<feature type="domain" description="WSC" evidence="2">
    <location>
        <begin position="69"/>
        <end position="184"/>
    </location>
</feature>
<accession>A0A6A6U8T6</accession>
<dbReference type="Pfam" id="PF01822">
    <property type="entry name" value="WSC"/>
    <property type="match status" value="1"/>
</dbReference>
<name>A0A6A6U8T6_9PEZI</name>
<dbReference type="Proteomes" id="UP000799302">
    <property type="component" value="Unassembled WGS sequence"/>
</dbReference>
<proteinExistence type="predicted"/>
<dbReference type="InterPro" id="IPR002889">
    <property type="entry name" value="WSC_carb-bd"/>
</dbReference>
<reference evidence="3" key="1">
    <citation type="journal article" date="2020" name="Stud. Mycol.">
        <title>101 Dothideomycetes genomes: a test case for predicting lifestyles and emergence of pathogens.</title>
        <authorList>
            <person name="Haridas S."/>
            <person name="Albert R."/>
            <person name="Binder M."/>
            <person name="Bloem J."/>
            <person name="Labutti K."/>
            <person name="Salamov A."/>
            <person name="Andreopoulos B."/>
            <person name="Baker S."/>
            <person name="Barry K."/>
            <person name="Bills G."/>
            <person name="Bluhm B."/>
            <person name="Cannon C."/>
            <person name="Castanera R."/>
            <person name="Culley D."/>
            <person name="Daum C."/>
            <person name="Ezra D."/>
            <person name="Gonzalez J."/>
            <person name="Henrissat B."/>
            <person name="Kuo A."/>
            <person name="Liang C."/>
            <person name="Lipzen A."/>
            <person name="Lutzoni F."/>
            <person name="Magnuson J."/>
            <person name="Mondo S."/>
            <person name="Nolan M."/>
            <person name="Ohm R."/>
            <person name="Pangilinan J."/>
            <person name="Park H.-J."/>
            <person name="Ramirez L."/>
            <person name="Alfaro M."/>
            <person name="Sun H."/>
            <person name="Tritt A."/>
            <person name="Yoshinaga Y."/>
            <person name="Zwiers L.-H."/>
            <person name="Turgeon B."/>
            <person name="Goodwin S."/>
            <person name="Spatafora J."/>
            <person name="Crous P."/>
            <person name="Grigoriev I."/>
        </authorList>
    </citation>
    <scope>NUCLEOTIDE SEQUENCE</scope>
    <source>
        <strain evidence="3">CBS 115976</strain>
    </source>
</reference>
<feature type="chain" id="PRO_5025540067" description="WSC domain-containing protein" evidence="1">
    <location>
        <begin position="27"/>
        <end position="268"/>
    </location>
</feature>
<dbReference type="AlphaFoldDB" id="A0A6A6U8T6"/>
<organism evidence="3 4">
    <name type="scientific">Microthyrium microscopicum</name>
    <dbReference type="NCBI Taxonomy" id="703497"/>
    <lineage>
        <taxon>Eukaryota</taxon>
        <taxon>Fungi</taxon>
        <taxon>Dikarya</taxon>
        <taxon>Ascomycota</taxon>
        <taxon>Pezizomycotina</taxon>
        <taxon>Dothideomycetes</taxon>
        <taxon>Dothideomycetes incertae sedis</taxon>
        <taxon>Microthyriales</taxon>
        <taxon>Microthyriaceae</taxon>
        <taxon>Microthyrium</taxon>
    </lineage>
</organism>
<evidence type="ECO:0000313" key="3">
    <source>
        <dbReference type="EMBL" id="KAF2668582.1"/>
    </source>
</evidence>
<gene>
    <name evidence="3" type="ORF">BT63DRAFT_280742</name>
</gene>
<evidence type="ECO:0000259" key="2">
    <source>
        <dbReference type="PROSITE" id="PS51212"/>
    </source>
</evidence>
<sequence>MAGPTLRPRASLWQWVILLLSSYALAAPQYQEPNALIAARQPQITPAPDKRRVHQKLGLHKRDQVWVGSWTSLGCIQNTYGNMAPLSPIDSVLHTPGPDGDVATTVYDHDLVVPEYCQSVCQQYFFTYCAAQEGGNCYGGNDFNSGIQSLATAVDGTCDSYDCAGDPQRKCGDHFNAVFYSFDGVHTPNLTSTTGWQEVGCFTASGNPNDVGHVLDGPSTLGQPMDASICASFASSLNVNGDPGTAGSISYFNLNYQQECTSRLFHGR</sequence>
<dbReference type="PROSITE" id="PS51212">
    <property type="entry name" value="WSC"/>
    <property type="match status" value="1"/>
</dbReference>
<evidence type="ECO:0000256" key="1">
    <source>
        <dbReference type="SAM" id="SignalP"/>
    </source>
</evidence>
<feature type="signal peptide" evidence="1">
    <location>
        <begin position="1"/>
        <end position="26"/>
    </location>
</feature>
<protein>
    <recommendedName>
        <fullName evidence="2">WSC domain-containing protein</fullName>
    </recommendedName>
</protein>